<reference evidence="2" key="1">
    <citation type="submission" date="2009-08" db="EMBL/GenBank/DDBJ databases">
        <title>The complete genome of Chitinophaga pinensis DSM 2588.</title>
        <authorList>
            <consortium name="US DOE Joint Genome Institute (JGI-PGF)"/>
            <person name="Lucas S."/>
            <person name="Copeland A."/>
            <person name="Lapidus A."/>
            <person name="Glavina del Rio T."/>
            <person name="Dalin E."/>
            <person name="Tice H."/>
            <person name="Bruce D."/>
            <person name="Goodwin L."/>
            <person name="Pitluck S."/>
            <person name="Kyrpides N."/>
            <person name="Mavromatis K."/>
            <person name="Ivanova N."/>
            <person name="Mikhailova N."/>
            <person name="Sims D."/>
            <person name="Meinche L."/>
            <person name="Brettin T."/>
            <person name="Detter J.C."/>
            <person name="Han C."/>
            <person name="Larimer F."/>
            <person name="Land M."/>
            <person name="Hauser L."/>
            <person name="Markowitz V."/>
            <person name="Cheng J.-F."/>
            <person name="Hugenholtz P."/>
            <person name="Woyke T."/>
            <person name="Wu D."/>
            <person name="Spring S."/>
            <person name="Klenk H.-P."/>
            <person name="Eisen J.A."/>
        </authorList>
    </citation>
    <scope>NUCLEOTIDE SEQUENCE [LARGE SCALE GENOMIC DNA]</scope>
    <source>
        <strain evidence="2">ATCC 43595 / DSM 2588 / LMG 13176 / NBRC 15968 / NCIMB 11800 / UQM 2034</strain>
    </source>
</reference>
<proteinExistence type="predicted"/>
<name>A0A979GZT9_CHIPD</name>
<dbReference type="AlphaFoldDB" id="A0A979GZT9"/>
<accession>A0A979GZT9</accession>
<protein>
    <submittedName>
        <fullName evidence="1">Uncharacterized protein</fullName>
    </submittedName>
</protein>
<reference evidence="1 2" key="2">
    <citation type="journal article" date="2010" name="Stand. Genomic Sci.">
        <title>Complete genome sequence of Chitinophaga pinensis type strain (UQM 2034).</title>
        <authorList>
            <person name="Glavina Del Rio T."/>
            <person name="Abt B."/>
            <person name="Spring S."/>
            <person name="Lapidus A."/>
            <person name="Nolan M."/>
            <person name="Tice H."/>
            <person name="Copeland A."/>
            <person name="Cheng J.F."/>
            <person name="Chen F."/>
            <person name="Bruce D."/>
            <person name="Goodwin L."/>
            <person name="Pitluck S."/>
            <person name="Ivanova N."/>
            <person name="Mavromatis K."/>
            <person name="Mikhailova N."/>
            <person name="Pati A."/>
            <person name="Chen A."/>
            <person name="Palaniappan K."/>
            <person name="Land M."/>
            <person name="Hauser L."/>
            <person name="Chang Y.J."/>
            <person name="Jeffries C.D."/>
            <person name="Chain P."/>
            <person name="Saunders E."/>
            <person name="Detter J.C."/>
            <person name="Brettin T."/>
            <person name="Rohde M."/>
            <person name="Goker M."/>
            <person name="Bristow J."/>
            <person name="Eisen J.A."/>
            <person name="Markowitz V."/>
            <person name="Hugenholtz P."/>
            <person name="Kyrpides N.C."/>
            <person name="Klenk H.P."/>
            <person name="Lucas S."/>
        </authorList>
    </citation>
    <scope>NUCLEOTIDE SEQUENCE [LARGE SCALE GENOMIC DNA]</scope>
    <source>
        <strain evidence="2">ATCC 43595 / DSM 2588 / LMG 13176 / NBRC 15968 / NCIMB 11800 / UQM 2034</strain>
    </source>
</reference>
<evidence type="ECO:0000313" key="1">
    <source>
        <dbReference type="EMBL" id="ACU64264.1"/>
    </source>
</evidence>
<organism evidence="1 2">
    <name type="scientific">Chitinophaga pinensis (strain ATCC 43595 / DSM 2588 / LMG 13176 / NBRC 15968 / NCIMB 11800 / UQM 2034)</name>
    <dbReference type="NCBI Taxonomy" id="485918"/>
    <lineage>
        <taxon>Bacteria</taxon>
        <taxon>Pseudomonadati</taxon>
        <taxon>Bacteroidota</taxon>
        <taxon>Chitinophagia</taxon>
        <taxon>Chitinophagales</taxon>
        <taxon>Chitinophagaceae</taxon>
        <taxon>Chitinophaga</taxon>
    </lineage>
</organism>
<sequence length="71" mass="8382">MGDFVIQYMHMKIETKQQYYEAITAIEAYLQMGLSNLSGEEDSHLNELSKAAEIWEMKEYPMPIKPDFKLY</sequence>
<dbReference type="EMBL" id="CP001699">
    <property type="protein sequence ID" value="ACU64264.1"/>
    <property type="molecule type" value="Genomic_DNA"/>
</dbReference>
<dbReference type="Proteomes" id="UP000002215">
    <property type="component" value="Chromosome"/>
</dbReference>
<evidence type="ECO:0000313" key="2">
    <source>
        <dbReference type="Proteomes" id="UP000002215"/>
    </source>
</evidence>
<gene>
    <name evidence="1" type="ordered locus">Cpin_6863</name>
</gene>
<dbReference type="KEGG" id="cpi:Cpin_6863"/>